<dbReference type="EMBL" id="JAVAIL010000002">
    <property type="protein sequence ID" value="MDP4539265.1"/>
    <property type="molecule type" value="Genomic_DNA"/>
</dbReference>
<sequence>MGTPITLTSALFLLVAAAPELERGRSSDAAPPNSVQTDTANVSDATLPAMPSYREPSIAWKTVEEAVSDAAVCRDRLHLAREQMGQPPLRREPVTGEEPVLIWAVDRREDGCAVLVAKGDPDDIRPIPQVEKHYGLRPAR</sequence>
<dbReference type="Proteomes" id="UP001235664">
    <property type="component" value="Unassembled WGS sequence"/>
</dbReference>
<protein>
    <submittedName>
        <fullName evidence="2">Uncharacterized protein</fullName>
    </submittedName>
</protein>
<feature type="compositionally biased region" description="Polar residues" evidence="1">
    <location>
        <begin position="33"/>
        <end position="44"/>
    </location>
</feature>
<accession>A0ABT9H7G9</accession>
<gene>
    <name evidence="2" type="ORF">Q9K01_06485</name>
</gene>
<dbReference type="RefSeq" id="WP_305929401.1">
    <property type="nucleotide sequence ID" value="NZ_JAVAIL010000002.1"/>
</dbReference>
<feature type="compositionally biased region" description="Basic and acidic residues" evidence="1">
    <location>
        <begin position="119"/>
        <end position="134"/>
    </location>
</feature>
<evidence type="ECO:0000256" key="1">
    <source>
        <dbReference type="SAM" id="MobiDB-lite"/>
    </source>
</evidence>
<evidence type="ECO:0000313" key="2">
    <source>
        <dbReference type="EMBL" id="MDP4539265.1"/>
    </source>
</evidence>
<evidence type="ECO:0000313" key="3">
    <source>
        <dbReference type="Proteomes" id="UP001235664"/>
    </source>
</evidence>
<feature type="region of interest" description="Disordered" evidence="1">
    <location>
        <begin position="24"/>
        <end position="48"/>
    </location>
</feature>
<keyword evidence="3" id="KW-1185">Reference proteome</keyword>
<comment type="caution">
    <text evidence="2">The sequence shown here is derived from an EMBL/GenBank/DDBJ whole genome shotgun (WGS) entry which is preliminary data.</text>
</comment>
<reference evidence="2 3" key="1">
    <citation type="submission" date="2023-08" db="EMBL/GenBank/DDBJ databases">
        <title>genomic of DY56.</title>
        <authorList>
            <person name="Wang Y."/>
        </authorList>
    </citation>
    <scope>NUCLEOTIDE SEQUENCE [LARGE SCALE GENOMIC DNA]</scope>
    <source>
        <strain evidence="2 3">DY56-A-20</strain>
    </source>
</reference>
<feature type="region of interest" description="Disordered" evidence="1">
    <location>
        <begin position="119"/>
        <end position="140"/>
    </location>
</feature>
<organism evidence="2 3">
    <name type="scientific">Qipengyuania benthica</name>
    <dbReference type="NCBI Taxonomy" id="3067651"/>
    <lineage>
        <taxon>Bacteria</taxon>
        <taxon>Pseudomonadati</taxon>
        <taxon>Pseudomonadota</taxon>
        <taxon>Alphaproteobacteria</taxon>
        <taxon>Sphingomonadales</taxon>
        <taxon>Erythrobacteraceae</taxon>
        <taxon>Qipengyuania</taxon>
    </lineage>
</organism>
<proteinExistence type="predicted"/>
<name>A0ABT9H7G9_9SPHN</name>